<feature type="transmembrane region" description="Helical" evidence="1">
    <location>
        <begin position="848"/>
        <end position="867"/>
    </location>
</feature>
<feature type="transmembrane region" description="Helical" evidence="1">
    <location>
        <begin position="755"/>
        <end position="780"/>
    </location>
</feature>
<keyword evidence="1" id="KW-0812">Transmembrane</keyword>
<gene>
    <name evidence="2" type="ORF">ERS852573_01160</name>
</gene>
<accession>A0A173SSD9</accession>
<reference evidence="2 3" key="1">
    <citation type="submission" date="2015-09" db="EMBL/GenBank/DDBJ databases">
        <authorList>
            <consortium name="Pathogen Informatics"/>
        </authorList>
    </citation>
    <scope>NUCLEOTIDE SEQUENCE [LARGE SCALE GENOMIC DNA]</scope>
    <source>
        <strain evidence="2 3">2789STDY5834961</strain>
    </source>
</reference>
<evidence type="ECO:0000256" key="1">
    <source>
        <dbReference type="SAM" id="Phobius"/>
    </source>
</evidence>
<feature type="transmembrane region" description="Helical" evidence="1">
    <location>
        <begin position="296"/>
        <end position="329"/>
    </location>
</feature>
<organism evidence="2 3">
    <name type="scientific">Dorea longicatena</name>
    <dbReference type="NCBI Taxonomy" id="88431"/>
    <lineage>
        <taxon>Bacteria</taxon>
        <taxon>Bacillati</taxon>
        <taxon>Bacillota</taxon>
        <taxon>Clostridia</taxon>
        <taxon>Lachnospirales</taxon>
        <taxon>Lachnospiraceae</taxon>
        <taxon>Dorea</taxon>
    </lineage>
</organism>
<feature type="transmembrane region" description="Helical" evidence="1">
    <location>
        <begin position="75"/>
        <end position="100"/>
    </location>
</feature>
<feature type="transmembrane region" description="Helical" evidence="1">
    <location>
        <begin position="209"/>
        <end position="230"/>
    </location>
</feature>
<protein>
    <recommendedName>
        <fullName evidence="4">ABC transporter permease</fullName>
    </recommendedName>
</protein>
<evidence type="ECO:0000313" key="2">
    <source>
        <dbReference type="EMBL" id="CUM92525.1"/>
    </source>
</evidence>
<feature type="transmembrane region" description="Helical" evidence="1">
    <location>
        <begin position="107"/>
        <end position="125"/>
    </location>
</feature>
<feature type="transmembrane region" description="Helical" evidence="1">
    <location>
        <begin position="467"/>
        <end position="486"/>
    </location>
</feature>
<dbReference type="EMBL" id="CYXO01000005">
    <property type="protein sequence ID" value="CUM92525.1"/>
    <property type="molecule type" value="Genomic_DNA"/>
</dbReference>
<dbReference type="AlphaFoldDB" id="A0A173SSD9"/>
<name>A0A173SSD9_9FIRM</name>
<keyword evidence="1" id="KW-0472">Membrane</keyword>
<feature type="transmembrane region" description="Helical" evidence="1">
    <location>
        <begin position="392"/>
        <end position="412"/>
    </location>
</feature>
<proteinExistence type="predicted"/>
<feature type="transmembrane region" description="Helical" evidence="1">
    <location>
        <begin position="250"/>
        <end position="275"/>
    </location>
</feature>
<feature type="transmembrane region" description="Helical" evidence="1">
    <location>
        <begin position="10"/>
        <end position="28"/>
    </location>
</feature>
<sequence length="889" mass="102211">MNKTEKRMKIFTLIMQVIIQAVLLFPWMNMGTWKYNVPEYLIKLAASGDGMSYIKKSLKPLGVLDGADEQMMVQILMLFICELVMVLVIQVIGIVNLILALSNHHKLLLDIMSLIAGCMISFLGADGAVFSDPLSQVYPFLLVVLLVINLIGAKLIDSWQEEKKIQEEVKAREKNYKEEKEKHLEFSGKYPKGFYTVLWKNFKSSKRDFIVYVSMNLLPATLIFSGVGMAQMLAPFNKEGNILTGHGITAILLEFLIVSLIASLMLMITNLLSYFRKRMRNYSIFSTLGMRKSTLYEVLGAEIVAGILGMLIGGACIGSVILCIIRRIFMARSGVEAQPAKITGFTYLIASLILIGISGIGLMILRDFFLYRELKKMQLGDVEKEKMPEKRIGLWLTIGLVIVVFGIVNFGMRKNAEGLRILLFIFLGIYLAEKFGFGLFLKVRKHKKSYYAKLIPYNSFYYRFKSTFRYVYVISLIPVLILFLFGKDMISAKIVQKPEGLFPYDFVCMATEADETFWKQLQEKYDVKFQEYPMVRVTNVDNSEKLDDARAVIMPQGQHIGISETTYKELNKALGKKSEKMNLSADGKEIYIIYQQDKSTKAHPLDYLNSRKEPYLHIGQPIESYGFLDREKIYPTRTVKGEKTDILTGAFRQGREENLVVFSDEYFEKVQDDWKKYNWITGDLVEEGEAEEGVTIHHWPTKLVLLNVKNADYQKIEKELQAFRKVHKEDERFDKDVLSCYSKRTTMEQIESERFMTTVVDIFIMGAFLLGSVLVIYLKYESEMTDKKKRNHFLTCIGMSSKEREKLIRTETGIFFWIPAAVAVVMVPVLTGEIWNMREYTKADCVHYLRYLLIFAVIYLVVQGIGVKVIEQYTIRKVEGKHERNIKGK</sequence>
<evidence type="ECO:0000313" key="3">
    <source>
        <dbReference type="Proteomes" id="UP000095597"/>
    </source>
</evidence>
<feature type="transmembrane region" description="Helical" evidence="1">
    <location>
        <begin position="814"/>
        <end position="836"/>
    </location>
</feature>
<dbReference type="PANTHER" id="PTHR46795">
    <property type="entry name" value="ABC TRANSPORTER PERMEASE-RELATED-RELATED"/>
    <property type="match status" value="1"/>
</dbReference>
<feature type="transmembrane region" description="Helical" evidence="1">
    <location>
        <begin position="137"/>
        <end position="156"/>
    </location>
</feature>
<dbReference type="RefSeq" id="WP_055213896.1">
    <property type="nucleotide sequence ID" value="NZ_CYXO01000005.1"/>
</dbReference>
<keyword evidence="1" id="KW-1133">Transmembrane helix</keyword>
<evidence type="ECO:0008006" key="4">
    <source>
        <dbReference type="Google" id="ProtNLM"/>
    </source>
</evidence>
<feature type="transmembrane region" description="Helical" evidence="1">
    <location>
        <begin position="349"/>
        <end position="371"/>
    </location>
</feature>
<dbReference type="PANTHER" id="PTHR46795:SF3">
    <property type="entry name" value="ABC TRANSPORTER PERMEASE"/>
    <property type="match status" value="1"/>
</dbReference>
<dbReference type="OrthoDB" id="1954626at2"/>
<dbReference type="Proteomes" id="UP000095597">
    <property type="component" value="Unassembled WGS sequence"/>
</dbReference>
<feature type="transmembrane region" description="Helical" evidence="1">
    <location>
        <begin position="418"/>
        <end position="441"/>
    </location>
</feature>
<dbReference type="InterPro" id="IPR052536">
    <property type="entry name" value="ABC-4_Integral_Memb_Prot"/>
</dbReference>